<evidence type="ECO:0000256" key="1">
    <source>
        <dbReference type="ARBA" id="ARBA00004651"/>
    </source>
</evidence>
<gene>
    <name evidence="7" type="ORF">JAO75_00225</name>
</gene>
<dbReference type="PANTHER" id="PTHR30482:SF17">
    <property type="entry name" value="ABC TRANSPORTER ATP-BINDING PROTEIN"/>
    <property type="match status" value="1"/>
</dbReference>
<dbReference type="EMBL" id="JAELXT010000001">
    <property type="protein sequence ID" value="MBJ6123818.1"/>
    <property type="molecule type" value="Genomic_DNA"/>
</dbReference>
<feature type="transmembrane region" description="Helical" evidence="6">
    <location>
        <begin position="284"/>
        <end position="303"/>
    </location>
</feature>
<feature type="transmembrane region" description="Helical" evidence="6">
    <location>
        <begin position="252"/>
        <end position="277"/>
    </location>
</feature>
<dbReference type="CDD" id="cd06581">
    <property type="entry name" value="TM_PBP1_LivM_like"/>
    <property type="match status" value="1"/>
</dbReference>
<evidence type="ECO:0000313" key="8">
    <source>
        <dbReference type="Proteomes" id="UP000620670"/>
    </source>
</evidence>
<dbReference type="Proteomes" id="UP000620670">
    <property type="component" value="Unassembled WGS sequence"/>
</dbReference>
<accession>A0ABS0XUX2</accession>
<feature type="transmembrane region" description="Helical" evidence="6">
    <location>
        <begin position="85"/>
        <end position="110"/>
    </location>
</feature>
<dbReference type="InterPro" id="IPR043428">
    <property type="entry name" value="LivM-like"/>
</dbReference>
<dbReference type="InterPro" id="IPR001851">
    <property type="entry name" value="ABC_transp_permease"/>
</dbReference>
<evidence type="ECO:0000256" key="6">
    <source>
        <dbReference type="SAM" id="Phobius"/>
    </source>
</evidence>
<keyword evidence="3 6" id="KW-0812">Transmembrane</keyword>
<comment type="subcellular location">
    <subcellularLocation>
        <location evidence="1">Cell membrane</location>
        <topology evidence="1">Multi-pass membrane protein</topology>
    </subcellularLocation>
</comment>
<evidence type="ECO:0000256" key="5">
    <source>
        <dbReference type="ARBA" id="ARBA00023136"/>
    </source>
</evidence>
<evidence type="ECO:0000256" key="2">
    <source>
        <dbReference type="ARBA" id="ARBA00022475"/>
    </source>
</evidence>
<keyword evidence="5 6" id="KW-0472">Membrane</keyword>
<evidence type="ECO:0000256" key="4">
    <source>
        <dbReference type="ARBA" id="ARBA00022989"/>
    </source>
</evidence>
<protein>
    <submittedName>
        <fullName evidence="7">Branched-chain amino acid ABC transporter permease</fullName>
    </submittedName>
</protein>
<keyword evidence="4 6" id="KW-1133">Transmembrane helix</keyword>
<name>A0ABS0XUX2_9HYPH</name>
<proteinExistence type="predicted"/>
<keyword evidence="8" id="KW-1185">Reference proteome</keyword>
<dbReference type="RefSeq" id="WP_199045607.1">
    <property type="nucleotide sequence ID" value="NZ_JAELXT010000001.1"/>
</dbReference>
<evidence type="ECO:0000256" key="3">
    <source>
        <dbReference type="ARBA" id="ARBA00022692"/>
    </source>
</evidence>
<organism evidence="7 8">
    <name type="scientific">Microvirga splendida</name>
    <dbReference type="NCBI Taxonomy" id="2795727"/>
    <lineage>
        <taxon>Bacteria</taxon>
        <taxon>Pseudomonadati</taxon>
        <taxon>Pseudomonadota</taxon>
        <taxon>Alphaproteobacteria</taxon>
        <taxon>Hyphomicrobiales</taxon>
        <taxon>Methylobacteriaceae</taxon>
        <taxon>Microvirga</taxon>
    </lineage>
</organism>
<evidence type="ECO:0000313" key="7">
    <source>
        <dbReference type="EMBL" id="MBJ6123818.1"/>
    </source>
</evidence>
<feature type="transmembrane region" description="Helical" evidence="6">
    <location>
        <begin position="215"/>
        <end position="240"/>
    </location>
</feature>
<feature type="transmembrane region" description="Helical" evidence="6">
    <location>
        <begin position="15"/>
        <end position="36"/>
    </location>
</feature>
<comment type="caution">
    <text evidence="7">The sequence shown here is derived from an EMBL/GenBank/DDBJ whole genome shotgun (WGS) entry which is preliminary data.</text>
</comment>
<feature type="transmembrane region" description="Helical" evidence="6">
    <location>
        <begin position="43"/>
        <end position="65"/>
    </location>
</feature>
<feature type="transmembrane region" description="Helical" evidence="6">
    <location>
        <begin position="166"/>
        <end position="185"/>
    </location>
</feature>
<dbReference type="Pfam" id="PF02653">
    <property type="entry name" value="BPD_transp_2"/>
    <property type="match status" value="1"/>
</dbReference>
<sequence length="328" mass="35174">MASASLSLPMQRRKHLGVVLLLASLALLAVAPLFLYPVFLMKLLCFGLFASALNLVLGYGGMVAFGHATFFGGAAYITAHALKEWGFGAGSGLMIGVAFALVTGFLMGIIAIRRQGFYFAMTTLALSQMAYFAFFQAPFTNAEDGIQRVPRPDFLGLVSLTDNLTLYYFVLAVFLIGMAVIWRVIHSPFGASLTAIRENEPRALSLGYHTNRYKLTVFVISAGLSGLAGSLKVLVFQIATLTDVAWQMSGEVILMTLLGGVGTFLGPMIGAALVLTIQNYMASTAVPVTILIGLAFIGCVMLFRKGIVGEIIALLPSGWLGNHDRERV</sequence>
<dbReference type="PANTHER" id="PTHR30482">
    <property type="entry name" value="HIGH-AFFINITY BRANCHED-CHAIN AMINO ACID TRANSPORT SYSTEM PERMEASE"/>
    <property type="match status" value="1"/>
</dbReference>
<feature type="transmembrane region" description="Helical" evidence="6">
    <location>
        <begin position="117"/>
        <end position="135"/>
    </location>
</feature>
<keyword evidence="2" id="KW-1003">Cell membrane</keyword>
<reference evidence="8" key="1">
    <citation type="submission" date="2020-12" db="EMBL/GenBank/DDBJ databases">
        <title>Hymenobacter sp.</title>
        <authorList>
            <person name="Kim M.K."/>
        </authorList>
    </citation>
    <scope>NUCLEOTIDE SEQUENCE [LARGE SCALE GENOMIC DNA]</scope>
    <source>
        <strain evidence="8">BT325</strain>
    </source>
</reference>